<protein>
    <recommendedName>
        <fullName evidence="8">ATPase F1/V1/A1 complex alpha/beta subunit N-terminal domain-containing protein</fullName>
    </recommendedName>
</protein>
<comment type="caution">
    <text evidence="9">The sequence shown here is derived from an EMBL/GenBank/DDBJ whole genome shotgun (WGS) entry which is preliminary data.</text>
</comment>
<evidence type="ECO:0000256" key="5">
    <source>
        <dbReference type="ARBA" id="ARBA00022840"/>
    </source>
</evidence>
<dbReference type="InterPro" id="IPR022878">
    <property type="entry name" value="V-ATPase_asu"/>
</dbReference>
<dbReference type="GO" id="GO:0046034">
    <property type="term" value="P:ATP metabolic process"/>
    <property type="evidence" value="ECO:0007669"/>
    <property type="project" value="InterPro"/>
</dbReference>
<keyword evidence="3" id="KW-0547">Nucleotide-binding</keyword>
<keyword evidence="6" id="KW-1278">Translocase</keyword>
<dbReference type="GO" id="GO:0005524">
    <property type="term" value="F:ATP binding"/>
    <property type="evidence" value="ECO:0007669"/>
    <property type="project" value="UniProtKB-KW"/>
</dbReference>
<dbReference type="InterPro" id="IPR004100">
    <property type="entry name" value="ATPase_F1/V1/A1_a/bsu_N"/>
</dbReference>
<keyword evidence="5" id="KW-0067">ATP-binding</keyword>
<gene>
    <name evidence="9" type="ORF">S06H3_64054</name>
</gene>
<feature type="domain" description="ATPase F1/V1/A1 complex alpha/beta subunit N-terminal" evidence="8">
    <location>
        <begin position="3"/>
        <end position="64"/>
    </location>
</feature>
<proteinExistence type="inferred from homology"/>
<dbReference type="Gene3D" id="2.40.30.20">
    <property type="match status" value="1"/>
</dbReference>
<dbReference type="Gene3D" id="2.40.50.100">
    <property type="match status" value="1"/>
</dbReference>
<evidence type="ECO:0000256" key="2">
    <source>
        <dbReference type="ARBA" id="ARBA00022448"/>
    </source>
</evidence>
<feature type="non-terminal residue" evidence="9">
    <location>
        <position position="1"/>
    </location>
</feature>
<dbReference type="InterPro" id="IPR027417">
    <property type="entry name" value="P-loop_NTPase"/>
</dbReference>
<feature type="non-terminal residue" evidence="9">
    <location>
        <position position="126"/>
    </location>
</feature>
<evidence type="ECO:0000256" key="3">
    <source>
        <dbReference type="ARBA" id="ARBA00022741"/>
    </source>
</evidence>
<dbReference type="GO" id="GO:0046961">
    <property type="term" value="F:proton-transporting ATPase activity, rotational mechanism"/>
    <property type="evidence" value="ECO:0007669"/>
    <property type="project" value="InterPro"/>
</dbReference>
<reference evidence="9" key="1">
    <citation type="journal article" date="2014" name="Front. Microbiol.">
        <title>High frequency of phylogenetically diverse reductive dehalogenase-homologous genes in deep subseafloor sedimentary metagenomes.</title>
        <authorList>
            <person name="Kawai M."/>
            <person name="Futagami T."/>
            <person name="Toyoda A."/>
            <person name="Takaki Y."/>
            <person name="Nishi S."/>
            <person name="Hori S."/>
            <person name="Arai W."/>
            <person name="Tsubouchi T."/>
            <person name="Morono Y."/>
            <person name="Uchiyama I."/>
            <person name="Ito T."/>
            <person name="Fujiyama A."/>
            <person name="Inagaki F."/>
            <person name="Takami H."/>
        </authorList>
    </citation>
    <scope>NUCLEOTIDE SEQUENCE</scope>
    <source>
        <strain evidence="9">Expedition CK06-06</strain>
    </source>
</reference>
<name>X1P1J7_9ZZZZ</name>
<evidence type="ECO:0000256" key="7">
    <source>
        <dbReference type="ARBA" id="ARBA00023065"/>
    </source>
</evidence>
<dbReference type="PANTHER" id="PTHR43607">
    <property type="entry name" value="V-TYPE PROTON ATPASE CATALYTIC SUBUNIT A"/>
    <property type="match status" value="1"/>
</dbReference>
<dbReference type="EMBL" id="BARV01042659">
    <property type="protein sequence ID" value="GAI49758.1"/>
    <property type="molecule type" value="Genomic_DNA"/>
</dbReference>
<keyword evidence="4" id="KW-0375">Hydrogen ion transport</keyword>
<evidence type="ECO:0000256" key="1">
    <source>
        <dbReference type="ARBA" id="ARBA00008936"/>
    </source>
</evidence>
<dbReference type="AlphaFoldDB" id="X1P1J7"/>
<dbReference type="InterPro" id="IPR036121">
    <property type="entry name" value="ATPase_F1/V1/A1_a/bsu_N_sf"/>
</dbReference>
<keyword evidence="2" id="KW-0813">Transport</keyword>
<sequence>AKIIKVAGPVVVAKGLKNAKMYDVVKVSGQKLIGEIIELNKDLATIQVYEETSGIGPGEPVFSTDMPLSVELGPGLISSIYDGIQRPLDILKSTSGNFITRGAEAYAVDRKKKWNFEPTSKKGDKV</sequence>
<evidence type="ECO:0000313" key="9">
    <source>
        <dbReference type="EMBL" id="GAI49758.1"/>
    </source>
</evidence>
<evidence type="ECO:0000256" key="6">
    <source>
        <dbReference type="ARBA" id="ARBA00022967"/>
    </source>
</evidence>
<dbReference type="SUPFAM" id="SSF50615">
    <property type="entry name" value="N-terminal domain of alpha and beta subunits of F1 ATP synthase"/>
    <property type="match status" value="1"/>
</dbReference>
<comment type="similarity">
    <text evidence="1">Belongs to the ATPase alpha/beta chains family.</text>
</comment>
<evidence type="ECO:0000256" key="4">
    <source>
        <dbReference type="ARBA" id="ARBA00022781"/>
    </source>
</evidence>
<keyword evidence="7" id="KW-0406">Ion transport</keyword>
<dbReference type="Gene3D" id="3.40.50.300">
    <property type="entry name" value="P-loop containing nucleotide triphosphate hydrolases"/>
    <property type="match status" value="1"/>
</dbReference>
<accession>X1P1J7</accession>
<organism evidence="9">
    <name type="scientific">marine sediment metagenome</name>
    <dbReference type="NCBI Taxonomy" id="412755"/>
    <lineage>
        <taxon>unclassified sequences</taxon>
        <taxon>metagenomes</taxon>
        <taxon>ecological metagenomes</taxon>
    </lineage>
</organism>
<evidence type="ECO:0000259" key="8">
    <source>
        <dbReference type="Pfam" id="PF02874"/>
    </source>
</evidence>
<dbReference type="FunFam" id="2.40.30.20:FF:000002">
    <property type="entry name" value="V-type proton ATPase catalytic subunit A"/>
    <property type="match status" value="1"/>
</dbReference>
<dbReference type="InterPro" id="IPR023366">
    <property type="entry name" value="ATP_synth_asu-like_sf"/>
</dbReference>
<dbReference type="PANTHER" id="PTHR43607:SF1">
    <property type="entry name" value="H(+)-TRANSPORTING TWO-SECTOR ATPASE"/>
    <property type="match status" value="1"/>
</dbReference>
<dbReference type="Pfam" id="PF02874">
    <property type="entry name" value="ATP-synt_ab_N"/>
    <property type="match status" value="1"/>
</dbReference>